<evidence type="ECO:0000256" key="2">
    <source>
        <dbReference type="ARBA" id="ARBA00004434"/>
    </source>
</evidence>
<reference evidence="23" key="1">
    <citation type="submission" date="2019-06" db="EMBL/GenBank/DDBJ databases">
        <title>Draft genome sequence of the griseofulvin-producing fungus Xylaria cubensis strain G536.</title>
        <authorList>
            <person name="Mead M.E."/>
            <person name="Raja H.A."/>
            <person name="Steenwyk J.L."/>
            <person name="Knowles S.L."/>
            <person name="Oberlies N.H."/>
            <person name="Rokas A."/>
        </authorList>
    </citation>
    <scope>NUCLEOTIDE SEQUENCE [LARGE SCALE GENOMIC DNA]</scope>
    <source>
        <strain evidence="23">G536</strain>
    </source>
</reference>
<dbReference type="FunFam" id="2.10.110.30:FF:000001">
    <property type="entry name" value="E3 ubiquitin-protein ligase UBR2 isoform 1"/>
    <property type="match status" value="1"/>
</dbReference>
<evidence type="ECO:0000256" key="6">
    <source>
        <dbReference type="ARBA" id="ARBA00022679"/>
    </source>
</evidence>
<feature type="compositionally biased region" description="Low complexity" evidence="20">
    <location>
        <begin position="1817"/>
        <end position="1833"/>
    </location>
</feature>
<comment type="pathway">
    <text evidence="19">Protein modification; protein ubiquitination.</text>
</comment>
<evidence type="ECO:0000256" key="20">
    <source>
        <dbReference type="SAM" id="MobiDB-lite"/>
    </source>
</evidence>
<dbReference type="InterPro" id="IPR044046">
    <property type="entry name" value="E3_ligase_UBR-like_C"/>
</dbReference>
<feature type="compositionally biased region" description="Pro residues" evidence="20">
    <location>
        <begin position="192"/>
        <end position="203"/>
    </location>
</feature>
<comment type="catalytic activity">
    <reaction evidence="1 19">
        <text>S-ubiquitinyl-[E2 ubiquitin-conjugating enzyme]-L-cysteine + [acceptor protein]-L-lysine = [E2 ubiquitin-conjugating enzyme]-L-cysteine + N(6)-ubiquitinyl-[acceptor protein]-L-lysine.</text>
        <dbReference type="EC" id="2.3.2.27"/>
    </reaction>
</comment>
<feature type="region of interest" description="Disordered" evidence="20">
    <location>
        <begin position="1795"/>
        <end position="1834"/>
    </location>
</feature>
<keyword evidence="6 19" id="KW-0808">Transferase</keyword>
<dbReference type="PROSITE" id="PS51157">
    <property type="entry name" value="ZF_UBR"/>
    <property type="match status" value="1"/>
</dbReference>
<evidence type="ECO:0000256" key="14">
    <source>
        <dbReference type="ARBA" id="ARBA00022989"/>
    </source>
</evidence>
<evidence type="ECO:0000256" key="3">
    <source>
        <dbReference type="ARBA" id="ARBA00007856"/>
    </source>
</evidence>
<evidence type="ECO:0000256" key="11">
    <source>
        <dbReference type="ARBA" id="ARBA00022792"/>
    </source>
</evidence>
<feature type="region of interest" description="Disordered" evidence="20">
    <location>
        <begin position="189"/>
        <end position="209"/>
    </location>
</feature>
<dbReference type="SUPFAM" id="SSF46785">
    <property type="entry name" value="Winged helix' DNA-binding domain"/>
    <property type="match status" value="1"/>
</dbReference>
<dbReference type="InterPro" id="IPR036656">
    <property type="entry name" value="QCR9_sf"/>
</dbReference>
<keyword evidence="9 19" id="KW-0863">Zinc-finger</keyword>
<dbReference type="GO" id="GO:0061630">
    <property type="term" value="F:ubiquitin protein ligase activity"/>
    <property type="evidence" value="ECO:0007669"/>
    <property type="project" value="UniProtKB-UniRule"/>
</dbReference>
<evidence type="ECO:0000256" key="16">
    <source>
        <dbReference type="ARBA" id="ARBA00023136"/>
    </source>
</evidence>
<feature type="region of interest" description="Disordered" evidence="20">
    <location>
        <begin position="683"/>
        <end position="718"/>
    </location>
</feature>
<comment type="caution">
    <text evidence="22">The sequence shown here is derived from an EMBL/GenBank/DDBJ whole genome shotgun (WGS) entry which is preliminary data.</text>
</comment>
<dbReference type="SMART" id="SM00396">
    <property type="entry name" value="ZnF_UBR1"/>
    <property type="match status" value="1"/>
</dbReference>
<dbReference type="STRING" id="2512241.A0A553I980"/>
<feature type="compositionally biased region" description="Low complexity" evidence="20">
    <location>
        <begin position="1797"/>
        <end position="1808"/>
    </location>
</feature>
<feature type="compositionally biased region" description="Acidic residues" evidence="20">
    <location>
        <begin position="634"/>
        <end position="653"/>
    </location>
</feature>
<dbReference type="GO" id="GO:0008270">
    <property type="term" value="F:zinc ion binding"/>
    <property type="evidence" value="ECO:0007669"/>
    <property type="project" value="UniProtKB-UniRule"/>
</dbReference>
<evidence type="ECO:0000256" key="12">
    <source>
        <dbReference type="ARBA" id="ARBA00022833"/>
    </source>
</evidence>
<dbReference type="Pfam" id="PF05365">
    <property type="entry name" value="UCR_UQCRX_QCR9"/>
    <property type="match status" value="1"/>
</dbReference>
<comment type="subcellular location">
    <subcellularLocation>
        <location evidence="2">Mitochondrion inner membrane</location>
        <topology evidence="2">Single-pass membrane protein</topology>
    </subcellularLocation>
</comment>
<keyword evidence="10 19" id="KW-0833">Ubl conjugation pathway</keyword>
<dbReference type="GO" id="GO:0016567">
    <property type="term" value="P:protein ubiquitination"/>
    <property type="evidence" value="ECO:0007669"/>
    <property type="project" value="UniProtKB-UniRule"/>
</dbReference>
<evidence type="ECO:0000313" key="22">
    <source>
        <dbReference type="EMBL" id="TRX96764.1"/>
    </source>
</evidence>
<keyword evidence="23" id="KW-1185">Reference proteome</keyword>
<evidence type="ECO:0000256" key="7">
    <source>
        <dbReference type="ARBA" id="ARBA00022692"/>
    </source>
</evidence>
<keyword evidence="16" id="KW-0472">Membrane</keyword>
<dbReference type="PANTHER" id="PTHR21497:SF24">
    <property type="entry name" value="E3 UBIQUITIN-PROTEIN LIGASE UBR1"/>
    <property type="match status" value="1"/>
</dbReference>
<comment type="similarity">
    <text evidence="17 19">Belongs to the E3 ubiquitin-protein ligase UBR1-like family.</text>
</comment>
<dbReference type="InterPro" id="IPR042065">
    <property type="entry name" value="E3_ELL-like"/>
</dbReference>
<evidence type="ECO:0000256" key="18">
    <source>
        <dbReference type="PROSITE-ProRule" id="PRU00508"/>
    </source>
</evidence>
<feature type="zinc finger region" description="UBR-type" evidence="18">
    <location>
        <begin position="292"/>
        <end position="364"/>
    </location>
</feature>
<evidence type="ECO:0000313" key="23">
    <source>
        <dbReference type="Proteomes" id="UP000319160"/>
    </source>
</evidence>
<dbReference type="Gene3D" id="1.20.5.260">
    <property type="entry name" value="Cytochrome b-c1 complex subunit 9"/>
    <property type="match status" value="1"/>
</dbReference>
<evidence type="ECO:0000256" key="15">
    <source>
        <dbReference type="ARBA" id="ARBA00023128"/>
    </source>
</evidence>
<sequence length="2352" mass="266905">MAAARPLYKQVYFDLYHFSRLDLLTDVHSAFFRRNFQMLGVVFASAFVFEMVYDTGMNKVWDNINRGGMTRIVEQRQDVIFPLIRDRDPKGCSQDSALHEIHGTANGAQPKIVQWNIHSTYNCQCECGTNPVASDSPYITKQHQSSETDIRVRPRILSSCVHGLGRACSLHIIPAVHRKDCHPITHLTHRTPPTPPLPPPSPPSLYTAPRHGREQQLCEHLRELPRHHGYRYEDAAYRDLLYNLFWSMAGGRPEYLRLFFPDGKLTQRGPLKLREAQGAMEGAEYTEAARGKACGHIFRAGEATYGCKTCSTDDTCCLCSKCFDSTDHTGHMVRISISPGNSGCCDCGDPEAWKLPMFCTIHSEHDQDRVKGKGKEAASLPADLVINIRMTVSRVLDFICDVISCAPEQLRHPKTKESIERDEKMSRLASTYNGGDIDSPEEFALLLWNDEKHTVTEVQDQVARACSTTLEEGYQRAVETDSIGRSILKYDTDIKKLLKCATILEQIKITVTIRSSRDTFREQMCGTMIEWLNDIAGCSVGNDNNILRTVVCEELLKPWRKGSPGSHAIPGRDGLEDEEKLDYNPLEAHSTTILIRQARIFTERRTVAQLLESDGDDDDDDEDMDEGNRTPSSGEEEDEDEDDADDDDDDEDDVMMVDARPTTAGDVNHVTDWIGPTVASLEEEEATMAGYPPPPPPPPVPRRAARDRDLTPSDSDTAEPLIAPTVYAKANLEIPKTPGLAKADENRPPKPGRYWIETPAAYTERDNLHPYEDVFQRVRLDWLVLFDLRMWKKVRNDLRALYISTVVTIPEFKRILGLRFAALYTTLAQLYLISDREPDHSIINISLQMLTTPSITAEVVERGNFLTTLMAILYTFLTTRQVGHPFEVASNAVLGFDTGSVTNRRMYHFYVDLKYLLGSPHVQDRMRTEERYLLQFLDLVKLHQGICPNVRAVGEHVEYETDSWIGASLMTREINKLCRLLAGSFRHLPEQDSQYLSRAIRLVAKLVIVNSIGAERTRFTQSEIKDETRLKTLTDFEFAGESTKYDVVKFIVEEQPISFHHALHSTLSWLVECGKHMSIDQLKSILSFTAQELKMKPKSMGRKSLPKRDYQPEDYLMAAFDFPLRVCTWLAQIKAGMWVRNGISLRHQAMTYRNIVTRDVTHARDIFLLQTAMVVCNPGRVLASIVDRFGMEKWVKGFYEMTTASQDAIQHLDVVEDMIHLLIVLLSDRTALIPTADEQQTHLMALHRDITHILCFRPLSFNEISNKLPEKFQEHEDFHRVLDEVATFKHPEGISDVGTFELKPQFIEDIDPYVAHYNKNQREESEAAYRKWMAKKTGKPIEEIVFEPNLRPIETGVFVGLAEFTSTGMFGQIIYYALLYPLVAARFTPKVPFTRVETFLQVVLHLTLIAIAEDKSNDSELSHSNSFVRVALTTQSRGNFLSDSPTARTIVSLLDLLSTKEEYKACHPKIGLILKRMRQRSPRHFDTAYLRLGIPLDRIDTASPANMQNVEEERERKKKAALDRQAKVMAQFQQQQKNFLEMQGDIDWGEEDLEELEDAEPMEERKNFWKYPRGTCILCQEDTDDGRLYGTFALFTESLILRQTDLQDPDFVREAANTPVNLDRSAEEIRPFGLAHENRTVVEKVNSAGHTFIAERQGIGKGFPATLCRSGPVSVGCGHIMHFSCFDTYMDATVRRHGHQIARHHPESLERLEFVCPLCKALGNAFLPITWDGKEESYPGILQSSNDFNSFIEQHVNEYYAASRQGLQPHNNIFSDYIRTKMPDTHADITREHFWESSTTHSTPSSTPFGEIFSSITTPGSSVRSRSPPEVRTASSELTLVYQRLRDTLRKNKLTIGPESDGGDEDLSGSNTLVRAVGYSISAAEIQQRGVEAQYGMTLVEKIPEQLLIQLRILSETVSSYISVGGLQRGGDNRIEKEFRQSCEHQHCQLFASQHINRDQYLPLLNEDPFIFLCETMFGLSVAENLDPMHLVRLCYLAEIVKVAYHISRNIPLSRWLETMGNRNTNDAAMNNFADFFDRILMTGMNMGMNISAEAEETPVDFLNVGFDQPALEGLANLHSFIKKYALVFLRKTTVLLYVHYGVDFNSHISSDAEADELTRLTAALRLPSFDEMCTALTPLGNQFGWSRHVATLVDGWISHHITWKADPTTIGHGRRALPISAQISHPGIFELVGLPKNYDTLIEECSKRRCPKTGKDLADPIVCLMCGDIFCGQTMCCLMEYQEPGPSRPLIRIGGAQQHMRFKCQGNIGLFINIRKCAIFYVHRVSGSFSNAPYIDKYGEVDVGLRHQRQLYLSQKRYDLMIRNMWLSHGIPSYISRKLEGDINNGGWETI</sequence>
<dbReference type="Pfam" id="PF22960">
    <property type="entry name" value="WHD_UBR1"/>
    <property type="match status" value="1"/>
</dbReference>
<dbReference type="Pfam" id="PF18995">
    <property type="entry name" value="PRT6_C"/>
    <property type="match status" value="1"/>
</dbReference>
<evidence type="ECO:0000256" key="19">
    <source>
        <dbReference type="RuleBase" id="RU366018"/>
    </source>
</evidence>
<evidence type="ECO:0000256" key="8">
    <source>
        <dbReference type="ARBA" id="ARBA00022723"/>
    </source>
</evidence>
<dbReference type="Gene3D" id="1.10.10.2670">
    <property type="entry name" value="E3 ubiquitin-protein ligase"/>
    <property type="match status" value="1"/>
</dbReference>
<comment type="similarity">
    <text evidence="3">Belongs to the UQCR10/QCR9 family.</text>
</comment>
<keyword evidence="15" id="KW-0496">Mitochondrion</keyword>
<feature type="domain" description="UBR-type" evidence="21">
    <location>
        <begin position="292"/>
        <end position="364"/>
    </location>
</feature>
<dbReference type="InterPro" id="IPR003126">
    <property type="entry name" value="Znf_UBR"/>
</dbReference>
<protein>
    <recommendedName>
        <fullName evidence="19">E3 ubiquitin-protein ligase</fullName>
        <ecNumber evidence="19">2.3.2.27</ecNumber>
    </recommendedName>
</protein>
<keyword evidence="5" id="KW-0679">Respiratory chain</keyword>
<dbReference type="Pfam" id="PF02207">
    <property type="entry name" value="zf-UBR"/>
    <property type="match status" value="1"/>
</dbReference>
<accession>A0A553I980</accession>
<evidence type="ECO:0000256" key="10">
    <source>
        <dbReference type="ARBA" id="ARBA00022786"/>
    </source>
</evidence>
<evidence type="ECO:0000256" key="1">
    <source>
        <dbReference type="ARBA" id="ARBA00000900"/>
    </source>
</evidence>
<dbReference type="Gene3D" id="2.10.110.30">
    <property type="match status" value="1"/>
</dbReference>
<dbReference type="SUPFAM" id="SSF81514">
    <property type="entry name" value="Subunit X (non-heme 7 kDa protein) of cytochrome bc1 complex (Ubiquinol-cytochrome c reductase)"/>
    <property type="match status" value="1"/>
</dbReference>
<feature type="compositionally biased region" description="Acidic residues" evidence="20">
    <location>
        <begin position="613"/>
        <end position="625"/>
    </location>
</feature>
<dbReference type="PANTHER" id="PTHR21497">
    <property type="entry name" value="UBIQUITIN LIGASE E3 ALPHA-RELATED"/>
    <property type="match status" value="1"/>
</dbReference>
<dbReference type="GO" id="GO:0045275">
    <property type="term" value="C:respiratory chain complex III"/>
    <property type="evidence" value="ECO:0007669"/>
    <property type="project" value="InterPro"/>
</dbReference>
<dbReference type="GO" id="GO:0005743">
    <property type="term" value="C:mitochondrial inner membrane"/>
    <property type="evidence" value="ECO:0007669"/>
    <property type="project" value="UniProtKB-SubCell"/>
</dbReference>
<dbReference type="EC" id="2.3.2.27" evidence="19"/>
<dbReference type="OrthoDB" id="26387at2759"/>
<organism evidence="22 23">
    <name type="scientific">Xylaria flabelliformis</name>
    <dbReference type="NCBI Taxonomy" id="2512241"/>
    <lineage>
        <taxon>Eukaryota</taxon>
        <taxon>Fungi</taxon>
        <taxon>Dikarya</taxon>
        <taxon>Ascomycota</taxon>
        <taxon>Pezizomycotina</taxon>
        <taxon>Sordariomycetes</taxon>
        <taxon>Xylariomycetidae</taxon>
        <taxon>Xylariales</taxon>
        <taxon>Xylariaceae</taxon>
        <taxon>Xylaria</taxon>
    </lineage>
</organism>
<gene>
    <name evidence="22" type="ORF">FHL15_002430</name>
</gene>
<keyword evidence="7" id="KW-0812">Transmembrane</keyword>
<dbReference type="EMBL" id="VFLP01000009">
    <property type="protein sequence ID" value="TRX96764.1"/>
    <property type="molecule type" value="Genomic_DNA"/>
</dbReference>
<keyword evidence="14" id="KW-1133">Transmembrane helix</keyword>
<evidence type="ECO:0000256" key="17">
    <source>
        <dbReference type="ARBA" id="ARBA00046341"/>
    </source>
</evidence>
<keyword evidence="12 19" id="KW-0862">Zinc</keyword>
<evidence type="ECO:0000256" key="5">
    <source>
        <dbReference type="ARBA" id="ARBA00022660"/>
    </source>
</evidence>
<feature type="compositionally biased region" description="Pro residues" evidence="20">
    <location>
        <begin position="691"/>
        <end position="701"/>
    </location>
</feature>
<keyword evidence="4" id="KW-0813">Transport</keyword>
<dbReference type="InterPro" id="IPR036390">
    <property type="entry name" value="WH_DNA-bd_sf"/>
</dbReference>
<keyword evidence="13" id="KW-0249">Electron transport</keyword>
<dbReference type="CDD" id="cd19673">
    <property type="entry name" value="UBR-box_UBR3"/>
    <property type="match status" value="1"/>
</dbReference>
<keyword evidence="11" id="KW-0999">Mitochondrion inner membrane</keyword>
<evidence type="ECO:0000256" key="4">
    <source>
        <dbReference type="ARBA" id="ARBA00022448"/>
    </source>
</evidence>
<evidence type="ECO:0000256" key="13">
    <source>
        <dbReference type="ARBA" id="ARBA00022982"/>
    </source>
</evidence>
<keyword evidence="8 19" id="KW-0479">Metal-binding</keyword>
<proteinExistence type="inferred from homology"/>
<dbReference type="GO" id="GO:0006122">
    <property type="term" value="P:mitochondrial electron transport, ubiquinol to cytochrome c"/>
    <property type="evidence" value="ECO:0007669"/>
    <property type="project" value="InterPro"/>
</dbReference>
<evidence type="ECO:0000259" key="21">
    <source>
        <dbReference type="PROSITE" id="PS51157"/>
    </source>
</evidence>
<comment type="function">
    <text evidence="19">Ubiquitin ligase protein which is a component of the N-end rule pathway. Recognizes and binds to proteins bearing specific N-terminal residues that are destabilizing according to the N-end rule, leading to their ubiquitination and subsequent degradation.</text>
</comment>
<dbReference type="InterPro" id="IPR039164">
    <property type="entry name" value="UBR1-like"/>
</dbReference>
<dbReference type="UniPathway" id="UPA00143"/>
<dbReference type="CDD" id="cd16482">
    <property type="entry name" value="RING-H2_UBR1-like"/>
    <property type="match status" value="1"/>
</dbReference>
<dbReference type="InterPro" id="IPR008027">
    <property type="entry name" value="QCR9"/>
</dbReference>
<dbReference type="GO" id="GO:0071596">
    <property type="term" value="P:ubiquitin-dependent protein catabolic process via the N-end rule pathway"/>
    <property type="evidence" value="ECO:0007669"/>
    <property type="project" value="UniProtKB-UniRule"/>
</dbReference>
<name>A0A553I980_9PEZI</name>
<dbReference type="InterPro" id="IPR055194">
    <property type="entry name" value="UBR1-like_WH"/>
</dbReference>
<dbReference type="GO" id="GO:0000151">
    <property type="term" value="C:ubiquitin ligase complex"/>
    <property type="evidence" value="ECO:0007669"/>
    <property type="project" value="TreeGrafter"/>
</dbReference>
<feature type="region of interest" description="Disordered" evidence="20">
    <location>
        <begin position="612"/>
        <end position="653"/>
    </location>
</feature>
<evidence type="ECO:0000256" key="9">
    <source>
        <dbReference type="ARBA" id="ARBA00022771"/>
    </source>
</evidence>
<dbReference type="Proteomes" id="UP000319160">
    <property type="component" value="Unassembled WGS sequence"/>
</dbReference>